<sequence length="151" mass="17608">MMSTTVVLVLETKFIVEHFEATIEDHPKMKLREIQRRVALEMHVNVNMIRCRRVKKMVKDNLAGNFVQEFAMSWDYADELRLKNPRSTIKMEVNRVTPESPPHFKRFYVCFEALKKGWKEGCRPILGLDGCFLKGPFKGKLLATVVMNGNY</sequence>
<organism evidence="1 2">
    <name type="scientific">Gossypium klotzschianum</name>
    <dbReference type="NCBI Taxonomy" id="34286"/>
    <lineage>
        <taxon>Eukaryota</taxon>
        <taxon>Viridiplantae</taxon>
        <taxon>Streptophyta</taxon>
        <taxon>Embryophyta</taxon>
        <taxon>Tracheophyta</taxon>
        <taxon>Spermatophyta</taxon>
        <taxon>Magnoliopsida</taxon>
        <taxon>eudicotyledons</taxon>
        <taxon>Gunneridae</taxon>
        <taxon>Pentapetalae</taxon>
        <taxon>rosids</taxon>
        <taxon>malvids</taxon>
        <taxon>Malvales</taxon>
        <taxon>Malvaceae</taxon>
        <taxon>Malvoideae</taxon>
        <taxon>Gossypium</taxon>
    </lineage>
</organism>
<dbReference type="Proteomes" id="UP000593573">
    <property type="component" value="Unassembled WGS sequence"/>
</dbReference>
<accession>A0A7J8WBG9</accession>
<evidence type="ECO:0000313" key="2">
    <source>
        <dbReference type="Proteomes" id="UP000593573"/>
    </source>
</evidence>
<dbReference type="AlphaFoldDB" id="A0A7J8WBG9"/>
<name>A0A7J8WBG9_9ROSI</name>
<dbReference type="PANTHER" id="PTHR31973">
    <property type="entry name" value="POLYPROTEIN, PUTATIVE-RELATED"/>
    <property type="match status" value="1"/>
</dbReference>
<reference evidence="1 2" key="1">
    <citation type="journal article" date="2019" name="Genome Biol. Evol.">
        <title>Insights into the evolution of the New World diploid cottons (Gossypium, subgenus Houzingenia) based on genome sequencing.</title>
        <authorList>
            <person name="Grover C.E."/>
            <person name="Arick M.A. 2nd"/>
            <person name="Thrash A."/>
            <person name="Conover J.L."/>
            <person name="Sanders W.S."/>
            <person name="Peterson D.G."/>
            <person name="Frelichowski J.E."/>
            <person name="Scheffler J.A."/>
            <person name="Scheffler B.E."/>
            <person name="Wendel J.F."/>
        </authorList>
    </citation>
    <scope>NUCLEOTIDE SEQUENCE [LARGE SCALE GENOMIC DNA]</scope>
    <source>
        <strain evidence="1">57</strain>
        <tissue evidence="1">Leaf</tissue>
    </source>
</reference>
<protein>
    <recommendedName>
        <fullName evidence="3">MULE transposase domain-containing protein</fullName>
    </recommendedName>
</protein>
<comment type="caution">
    <text evidence="1">The sequence shown here is derived from an EMBL/GenBank/DDBJ whole genome shotgun (WGS) entry which is preliminary data.</text>
</comment>
<dbReference type="OrthoDB" id="994346at2759"/>
<evidence type="ECO:0000313" key="1">
    <source>
        <dbReference type="EMBL" id="MBA0672180.1"/>
    </source>
</evidence>
<keyword evidence="2" id="KW-1185">Reference proteome</keyword>
<dbReference type="PANTHER" id="PTHR31973:SF187">
    <property type="entry name" value="MUTATOR TRANSPOSASE MUDRA PROTEIN"/>
    <property type="match status" value="1"/>
</dbReference>
<evidence type="ECO:0008006" key="3">
    <source>
        <dbReference type="Google" id="ProtNLM"/>
    </source>
</evidence>
<proteinExistence type="predicted"/>
<dbReference type="EMBL" id="JABFAB010243767">
    <property type="protein sequence ID" value="MBA0672180.1"/>
    <property type="molecule type" value="Genomic_DNA"/>
</dbReference>
<gene>
    <name evidence="1" type="ORF">Goklo_024601</name>
</gene>